<sequence>MLVKAQSRFNRLKEVTERLIYSAYRKSNYFVTCTGKTDGAGAQIQAVLSTLLYAHEFGLQYVHTPFQELAHNDENDPNFAQQWEDFVNLGFDEPSVYQLDLTNFKTVSVRSNLDKIDLSVAEPKTLFVVTHCHQFADRYPHRYSKLLKRFQYKYQQSLHPKVTEFDPTQFNIALHVRRGDVNQTTNCERYTTNQTLKALIENISDLLAPFNVKTQFHLYSQGQIEDFPDLDHIVFHLNEPAMKTFHHLVQADVLLMAKSSFSYSAALFSQGIKLYSPFWHRPLRDWITVQPDGEFDSKQFKVLFTNIARNRY</sequence>
<dbReference type="AlphaFoldDB" id="A0A1Z4JBH8"/>
<reference evidence="1 2" key="1">
    <citation type="submission" date="2017-06" db="EMBL/GenBank/DDBJ databases">
        <title>Genome sequencing of cyanobaciteial culture collection at National Institute for Environmental Studies (NIES).</title>
        <authorList>
            <person name="Hirose Y."/>
            <person name="Shimura Y."/>
            <person name="Fujisawa T."/>
            <person name="Nakamura Y."/>
            <person name="Kawachi M."/>
        </authorList>
    </citation>
    <scope>NUCLEOTIDE SEQUENCE [LARGE SCALE GENOMIC DNA]</scope>
    <source>
        <strain evidence="1 2">NIES-2135</strain>
    </source>
</reference>
<gene>
    <name evidence="1" type="ORF">NIES2135_09160</name>
</gene>
<evidence type="ECO:0000313" key="1">
    <source>
        <dbReference type="EMBL" id="BAY54102.1"/>
    </source>
</evidence>
<organism evidence="1 2">
    <name type="scientific">Leptolyngbya boryana NIES-2135</name>
    <dbReference type="NCBI Taxonomy" id="1973484"/>
    <lineage>
        <taxon>Bacteria</taxon>
        <taxon>Bacillati</taxon>
        <taxon>Cyanobacteriota</taxon>
        <taxon>Cyanophyceae</taxon>
        <taxon>Leptolyngbyales</taxon>
        <taxon>Leptolyngbyaceae</taxon>
        <taxon>Leptolyngbya group</taxon>
        <taxon>Leptolyngbya</taxon>
    </lineage>
</organism>
<accession>A0A1Z4JBH8</accession>
<keyword evidence="2" id="KW-1185">Reference proteome</keyword>
<proteinExistence type="predicted"/>
<evidence type="ECO:0000313" key="2">
    <source>
        <dbReference type="Proteomes" id="UP000217895"/>
    </source>
</evidence>
<name>A0A1Z4JBH8_LEPBY</name>
<dbReference type="Proteomes" id="UP000217895">
    <property type="component" value="Chromosome"/>
</dbReference>
<dbReference type="EMBL" id="AP018203">
    <property type="protein sequence ID" value="BAY54102.1"/>
    <property type="molecule type" value="Genomic_DNA"/>
</dbReference>
<protein>
    <submittedName>
        <fullName evidence="1">Uncharacterized protein</fullName>
    </submittedName>
</protein>